<dbReference type="PANTHER" id="PTHR37807">
    <property type="entry name" value="OS07G0160300 PROTEIN"/>
    <property type="match status" value="1"/>
</dbReference>
<dbReference type="Gene3D" id="3.40.50.300">
    <property type="entry name" value="P-loop containing nucleotide triphosphate hydrolases"/>
    <property type="match status" value="1"/>
</dbReference>
<dbReference type="AlphaFoldDB" id="K2K015"/>
<dbReference type="EMBL" id="AMRL01000009">
    <property type="protein sequence ID" value="EKE76019.1"/>
    <property type="molecule type" value="Genomic_DNA"/>
</dbReference>
<evidence type="ECO:0000313" key="1">
    <source>
        <dbReference type="EMBL" id="EKE76019.1"/>
    </source>
</evidence>
<dbReference type="Proteomes" id="UP000006746">
    <property type="component" value="Unassembled WGS sequence"/>
</dbReference>
<dbReference type="PANTHER" id="PTHR37807:SF3">
    <property type="entry name" value="OS07G0160300 PROTEIN"/>
    <property type="match status" value="1"/>
</dbReference>
<reference evidence="1 2" key="1">
    <citation type="journal article" date="2012" name="J. Bacteriol.">
        <title>Genome Sequence of Oceanibaculum indicum Type Strain P24.</title>
        <authorList>
            <person name="Lai Q."/>
            <person name="Shao Z."/>
        </authorList>
    </citation>
    <scope>NUCLEOTIDE SEQUENCE [LARGE SCALE GENOMIC DNA]</scope>
    <source>
        <strain evidence="1 2">P24</strain>
    </source>
</reference>
<dbReference type="SUPFAM" id="SSF52540">
    <property type="entry name" value="P-loop containing nucleoside triphosphate hydrolases"/>
    <property type="match status" value="1"/>
</dbReference>
<proteinExistence type="predicted"/>
<evidence type="ECO:0000313" key="2">
    <source>
        <dbReference type="Proteomes" id="UP000006746"/>
    </source>
</evidence>
<gene>
    <name evidence="1" type="ORF">P24_08901</name>
</gene>
<protein>
    <submittedName>
        <fullName evidence="1">Kinase</fullName>
    </submittedName>
</protein>
<dbReference type="PATRIC" id="fig|1207063.3.peg.1800"/>
<dbReference type="eggNOG" id="COG0645">
    <property type="taxonomic scope" value="Bacteria"/>
</dbReference>
<keyword evidence="1" id="KW-0418">Kinase</keyword>
<sequence>MLIVFGGLPGTGKTTISRALAARLRAVYLRIDAVEQALRDSGELSGEVDAAGYLAAMALARSNLEIGHTVIADCVNPVPESREGWVTVARTAGARLLQVEVICSDVAEHRRRVEEREADIAGHLQPNWEAVQARDYRPWSEADVVIDTARLTPEAAVAGLERLALQDGPL</sequence>
<name>K2K015_9PROT</name>
<keyword evidence="2" id="KW-1185">Reference proteome</keyword>
<dbReference type="RefSeq" id="WP_008944387.1">
    <property type="nucleotide sequence ID" value="NZ_AMRL01000009.1"/>
</dbReference>
<organism evidence="1 2">
    <name type="scientific">Oceanibaculum indicum P24</name>
    <dbReference type="NCBI Taxonomy" id="1207063"/>
    <lineage>
        <taxon>Bacteria</taxon>
        <taxon>Pseudomonadati</taxon>
        <taxon>Pseudomonadota</taxon>
        <taxon>Alphaproteobacteria</taxon>
        <taxon>Rhodospirillales</taxon>
        <taxon>Oceanibaculaceae</taxon>
        <taxon>Oceanibaculum</taxon>
    </lineage>
</organism>
<dbReference type="Pfam" id="PF13671">
    <property type="entry name" value="AAA_33"/>
    <property type="match status" value="1"/>
</dbReference>
<dbReference type="STRING" id="1207063.P24_08901"/>
<keyword evidence="1" id="KW-0808">Transferase</keyword>
<accession>K2K015</accession>
<dbReference type="GO" id="GO:0016301">
    <property type="term" value="F:kinase activity"/>
    <property type="evidence" value="ECO:0007669"/>
    <property type="project" value="UniProtKB-KW"/>
</dbReference>
<comment type="caution">
    <text evidence="1">The sequence shown here is derived from an EMBL/GenBank/DDBJ whole genome shotgun (WGS) entry which is preliminary data.</text>
</comment>
<dbReference type="InterPro" id="IPR027417">
    <property type="entry name" value="P-loop_NTPase"/>
</dbReference>